<keyword evidence="6 11" id="KW-0808">Transferase</keyword>
<comment type="caution">
    <text evidence="13">The sequence shown here is derived from an EMBL/GenBank/DDBJ whole genome shotgun (WGS) entry which is preliminary data.</text>
</comment>
<evidence type="ECO:0000256" key="5">
    <source>
        <dbReference type="ARBA" id="ARBA00022505"/>
    </source>
</evidence>
<dbReference type="EC" id="2.10.1.1" evidence="11"/>
<evidence type="ECO:0000256" key="8">
    <source>
        <dbReference type="ARBA" id="ARBA00022842"/>
    </source>
</evidence>
<dbReference type="Gene3D" id="3.90.105.10">
    <property type="entry name" value="Molybdopterin biosynthesis moea protein, domain 2"/>
    <property type="match status" value="1"/>
</dbReference>
<keyword evidence="8 11" id="KW-0460">Magnesium</keyword>
<evidence type="ECO:0000256" key="1">
    <source>
        <dbReference type="ARBA" id="ARBA00001946"/>
    </source>
</evidence>
<evidence type="ECO:0000313" key="13">
    <source>
        <dbReference type="EMBL" id="KLN61369.1"/>
    </source>
</evidence>
<name>A0A0H2MFQ0_9PROT</name>
<keyword evidence="5 11" id="KW-0500">Molybdenum</keyword>
<comment type="cofactor">
    <cofactor evidence="1 11">
        <name>Mg(2+)</name>
        <dbReference type="ChEBI" id="CHEBI:18420"/>
    </cofactor>
</comment>
<evidence type="ECO:0000256" key="4">
    <source>
        <dbReference type="ARBA" id="ARBA00010763"/>
    </source>
</evidence>
<dbReference type="SUPFAM" id="SSF63867">
    <property type="entry name" value="MoeA C-terminal domain-like"/>
    <property type="match status" value="1"/>
</dbReference>
<comment type="catalytic activity">
    <reaction evidence="10">
        <text>adenylyl-molybdopterin + molybdate = Mo-molybdopterin + AMP + H(+)</text>
        <dbReference type="Rhea" id="RHEA:35047"/>
        <dbReference type="ChEBI" id="CHEBI:15378"/>
        <dbReference type="ChEBI" id="CHEBI:36264"/>
        <dbReference type="ChEBI" id="CHEBI:62727"/>
        <dbReference type="ChEBI" id="CHEBI:71302"/>
        <dbReference type="ChEBI" id="CHEBI:456215"/>
        <dbReference type="EC" id="2.10.1.1"/>
    </reaction>
</comment>
<comment type="similarity">
    <text evidence="4 11">Belongs to the MoeA family.</text>
</comment>
<keyword evidence="14" id="KW-1185">Reference proteome</keyword>
<keyword evidence="7 11" id="KW-0479">Metal-binding</keyword>
<dbReference type="Gene3D" id="3.40.980.10">
    <property type="entry name" value="MoaB/Mog-like domain"/>
    <property type="match status" value="1"/>
</dbReference>
<dbReference type="GO" id="GO:0005829">
    <property type="term" value="C:cytosol"/>
    <property type="evidence" value="ECO:0007669"/>
    <property type="project" value="TreeGrafter"/>
</dbReference>
<evidence type="ECO:0000256" key="7">
    <source>
        <dbReference type="ARBA" id="ARBA00022723"/>
    </source>
</evidence>
<sequence length="397" mass="42434">MIRVEEALERVLAGFTELSPETVSLHDGLGRVLAKDVKARLTQPPSDVSAMDGFAVKSTDIQTVPVTLKIRGEAPAGGSYEAQLQDGEAVRIFTGGPVPFGADCIVIQENTDHDDINVTVKQSEAPGRYIRPAGLDFSEGQIGLEKGTTLTARDLALAAAMNHPWLEVYRKPKVAILATGNEVVLPGVTPGPNQIISSNTTALMSFVRECGGEPISLGIAPDDKEALSAMAKGAEGTDLLLTTGGASVGDHDLVRSVLGEQGLEIDFWRIAMRPGKPLIFGKLGQTPMIGLPGNPVSTLVCAYIFARPALWKMTGRNPDNLQIEKAVLTQDLGENDKRQDYLRAKLSTNSSGQLEATPFDRQDSAMLNLLRKADCLVIRAPFASPASKGTEVEIIRL</sequence>
<dbReference type="InterPro" id="IPR036688">
    <property type="entry name" value="MoeA_C_domain_IV_sf"/>
</dbReference>
<dbReference type="PROSITE" id="PS01079">
    <property type="entry name" value="MOCF_BIOSYNTHESIS_2"/>
    <property type="match status" value="1"/>
</dbReference>
<dbReference type="InterPro" id="IPR001453">
    <property type="entry name" value="MoaB/Mog_dom"/>
</dbReference>
<dbReference type="Pfam" id="PF03454">
    <property type="entry name" value="MoeA_C"/>
    <property type="match status" value="1"/>
</dbReference>
<dbReference type="NCBIfam" id="TIGR00177">
    <property type="entry name" value="molyb_syn"/>
    <property type="match status" value="1"/>
</dbReference>
<dbReference type="STRING" id="1489064.WH96_06925"/>
<evidence type="ECO:0000259" key="12">
    <source>
        <dbReference type="SMART" id="SM00852"/>
    </source>
</evidence>
<comment type="function">
    <text evidence="2 11">Catalyzes the insertion of molybdate into adenylated molybdopterin with the concomitant release of AMP.</text>
</comment>
<evidence type="ECO:0000256" key="6">
    <source>
        <dbReference type="ARBA" id="ARBA00022679"/>
    </source>
</evidence>
<gene>
    <name evidence="13" type="ORF">WH96_06925</name>
</gene>
<dbReference type="PANTHER" id="PTHR10192:SF5">
    <property type="entry name" value="GEPHYRIN"/>
    <property type="match status" value="1"/>
</dbReference>
<dbReference type="Gene3D" id="2.170.190.11">
    <property type="entry name" value="Molybdopterin biosynthesis moea protein, domain 3"/>
    <property type="match status" value="1"/>
</dbReference>
<keyword evidence="9 11" id="KW-0501">Molybdenum cofactor biosynthesis</keyword>
<dbReference type="InterPro" id="IPR038987">
    <property type="entry name" value="MoeA-like"/>
</dbReference>
<dbReference type="InterPro" id="IPR036135">
    <property type="entry name" value="MoeA_linker/N_sf"/>
</dbReference>
<evidence type="ECO:0000256" key="9">
    <source>
        <dbReference type="ARBA" id="ARBA00023150"/>
    </source>
</evidence>
<dbReference type="GO" id="GO:0046872">
    <property type="term" value="F:metal ion binding"/>
    <property type="evidence" value="ECO:0007669"/>
    <property type="project" value="UniProtKB-UniRule"/>
</dbReference>
<dbReference type="Pfam" id="PF00994">
    <property type="entry name" value="MoCF_biosynth"/>
    <property type="match status" value="1"/>
</dbReference>
<reference evidence="13 14" key="1">
    <citation type="submission" date="2015-03" db="EMBL/GenBank/DDBJ databases">
        <title>Genome Sequence of Kiloniella spongiae MEBiC09566, isolated from a marine sponge.</title>
        <authorList>
            <person name="Shao Z."/>
            <person name="Wang L."/>
            <person name="Li X."/>
        </authorList>
    </citation>
    <scope>NUCLEOTIDE SEQUENCE [LARGE SCALE GENOMIC DNA]</scope>
    <source>
        <strain evidence="13 14">MEBiC09566</strain>
    </source>
</reference>
<dbReference type="FunFam" id="3.40.980.10:FF:000004">
    <property type="entry name" value="Molybdopterin molybdenumtransferase"/>
    <property type="match status" value="1"/>
</dbReference>
<evidence type="ECO:0000256" key="3">
    <source>
        <dbReference type="ARBA" id="ARBA00005046"/>
    </source>
</evidence>
<organism evidence="13 14">
    <name type="scientific">Kiloniella spongiae</name>
    <dbReference type="NCBI Taxonomy" id="1489064"/>
    <lineage>
        <taxon>Bacteria</taxon>
        <taxon>Pseudomonadati</taxon>
        <taxon>Pseudomonadota</taxon>
        <taxon>Alphaproteobacteria</taxon>
        <taxon>Rhodospirillales</taxon>
        <taxon>Kiloniellaceae</taxon>
        <taxon>Kiloniella</taxon>
    </lineage>
</organism>
<dbReference type="SUPFAM" id="SSF53218">
    <property type="entry name" value="Molybdenum cofactor biosynthesis proteins"/>
    <property type="match status" value="1"/>
</dbReference>
<dbReference type="GO" id="GO:0061599">
    <property type="term" value="F:molybdopterin molybdotransferase activity"/>
    <property type="evidence" value="ECO:0007669"/>
    <property type="project" value="UniProtKB-UniRule"/>
</dbReference>
<dbReference type="InterPro" id="IPR036425">
    <property type="entry name" value="MoaB/Mog-like_dom_sf"/>
</dbReference>
<dbReference type="Proteomes" id="UP000035444">
    <property type="component" value="Unassembled WGS sequence"/>
</dbReference>
<dbReference type="SMART" id="SM00852">
    <property type="entry name" value="MoCF_biosynth"/>
    <property type="match status" value="1"/>
</dbReference>
<dbReference type="SUPFAM" id="SSF63882">
    <property type="entry name" value="MoeA N-terminal region -like"/>
    <property type="match status" value="1"/>
</dbReference>
<dbReference type="Gene3D" id="2.40.340.10">
    <property type="entry name" value="MoeA, C-terminal, domain IV"/>
    <property type="match status" value="1"/>
</dbReference>
<dbReference type="InterPro" id="IPR005110">
    <property type="entry name" value="MoeA_linker/N"/>
</dbReference>
<evidence type="ECO:0000256" key="2">
    <source>
        <dbReference type="ARBA" id="ARBA00002901"/>
    </source>
</evidence>
<proteinExistence type="inferred from homology"/>
<evidence type="ECO:0000256" key="10">
    <source>
        <dbReference type="ARBA" id="ARBA00047317"/>
    </source>
</evidence>
<dbReference type="OrthoDB" id="9804758at2"/>
<dbReference type="Pfam" id="PF03453">
    <property type="entry name" value="MoeA_N"/>
    <property type="match status" value="1"/>
</dbReference>
<accession>A0A0H2MFQ0</accession>
<dbReference type="RefSeq" id="WP_047763448.1">
    <property type="nucleotide sequence ID" value="NZ_LAQL01000004.1"/>
</dbReference>
<evidence type="ECO:0000256" key="11">
    <source>
        <dbReference type="RuleBase" id="RU365090"/>
    </source>
</evidence>
<protein>
    <recommendedName>
        <fullName evidence="11">Molybdopterin molybdenumtransferase</fullName>
        <ecNumber evidence="11">2.10.1.1</ecNumber>
    </recommendedName>
</protein>
<evidence type="ECO:0000313" key="14">
    <source>
        <dbReference type="Proteomes" id="UP000035444"/>
    </source>
</evidence>
<dbReference type="InterPro" id="IPR005111">
    <property type="entry name" value="MoeA_C_domain_IV"/>
</dbReference>
<dbReference type="AlphaFoldDB" id="A0A0H2MFQ0"/>
<dbReference type="NCBIfam" id="NF045515">
    <property type="entry name" value="Glp_gephyrin"/>
    <property type="match status" value="1"/>
</dbReference>
<feature type="domain" description="MoaB/Mog" evidence="12">
    <location>
        <begin position="175"/>
        <end position="312"/>
    </location>
</feature>
<dbReference type="EMBL" id="LAQL01000004">
    <property type="protein sequence ID" value="KLN61369.1"/>
    <property type="molecule type" value="Genomic_DNA"/>
</dbReference>
<dbReference type="PANTHER" id="PTHR10192">
    <property type="entry name" value="MOLYBDOPTERIN BIOSYNTHESIS PROTEIN"/>
    <property type="match status" value="1"/>
</dbReference>
<dbReference type="UniPathway" id="UPA00344"/>
<dbReference type="InterPro" id="IPR008284">
    <property type="entry name" value="MoCF_biosynth_CS"/>
</dbReference>
<comment type="pathway">
    <text evidence="3 11">Cofactor biosynthesis; molybdopterin biosynthesis.</text>
</comment>
<dbReference type="CDD" id="cd00887">
    <property type="entry name" value="MoeA"/>
    <property type="match status" value="1"/>
</dbReference>
<dbReference type="GO" id="GO:0006777">
    <property type="term" value="P:Mo-molybdopterin cofactor biosynthetic process"/>
    <property type="evidence" value="ECO:0007669"/>
    <property type="project" value="UniProtKB-UniRule"/>
</dbReference>
<dbReference type="PATRIC" id="fig|1489064.4.peg.2644"/>